<accession>A0ABY7JJ35</accession>
<keyword evidence="2" id="KW-1185">Reference proteome</keyword>
<dbReference type="RefSeq" id="WP_269265087.1">
    <property type="nucleotide sequence ID" value="NZ_CP098248.1"/>
</dbReference>
<organism evidence="1 2">
    <name type="scientific">Oxalobacter aliiformigenes</name>
    <dbReference type="NCBI Taxonomy" id="2946593"/>
    <lineage>
        <taxon>Bacteria</taxon>
        <taxon>Pseudomonadati</taxon>
        <taxon>Pseudomonadota</taxon>
        <taxon>Betaproteobacteria</taxon>
        <taxon>Burkholderiales</taxon>
        <taxon>Oxalobacteraceae</taxon>
        <taxon>Oxalobacter</taxon>
    </lineage>
</organism>
<dbReference type="Proteomes" id="UP001164794">
    <property type="component" value="Chromosome"/>
</dbReference>
<protein>
    <submittedName>
        <fullName evidence="1">Uncharacterized protein</fullName>
    </submittedName>
</protein>
<sequence>MKAMGLAPKSWVPMTKRGAVSLGFALKWRVFARAGSGNRILGGRYETTG</sequence>
<name>A0ABY7JJ35_9BURK</name>
<dbReference type="EMBL" id="CP098248">
    <property type="protein sequence ID" value="WAV97599.1"/>
    <property type="molecule type" value="Genomic_DNA"/>
</dbReference>
<proteinExistence type="predicted"/>
<evidence type="ECO:0000313" key="1">
    <source>
        <dbReference type="EMBL" id="WAV97599.1"/>
    </source>
</evidence>
<reference evidence="1" key="1">
    <citation type="journal article" date="2022" name="Front. Microbiol.">
        <title>New perspectives on an old grouping: The genomic and phenotypic variability of Oxalobacter formigenes and the implications for calcium oxalate stone prevention.</title>
        <authorList>
            <person name="Chmiel J.A."/>
            <person name="Carr C."/>
            <person name="Stuivenberg G.A."/>
            <person name="Venema R."/>
            <person name="Chanyi R.M."/>
            <person name="Al K.F."/>
            <person name="Giguere D."/>
            <person name="Say H."/>
            <person name="Akouris P.P."/>
            <person name="Dominguez Romero S.A."/>
            <person name="Kwong A."/>
            <person name="Tai V."/>
            <person name="Koval S.F."/>
            <person name="Razvi H."/>
            <person name="Bjazevic J."/>
            <person name="Burton J.P."/>
        </authorList>
    </citation>
    <scope>NUCLEOTIDE SEQUENCE</scope>
    <source>
        <strain evidence="1">HOxNP-1</strain>
    </source>
</reference>
<gene>
    <name evidence="1" type="ORF">NB645_02325</name>
</gene>
<evidence type="ECO:0000313" key="2">
    <source>
        <dbReference type="Proteomes" id="UP001164794"/>
    </source>
</evidence>